<keyword evidence="4" id="KW-1185">Reference proteome</keyword>
<dbReference type="SUPFAM" id="SSF53474">
    <property type="entry name" value="alpha/beta-Hydrolases"/>
    <property type="match status" value="1"/>
</dbReference>
<dbReference type="PANTHER" id="PTHR22946:SF9">
    <property type="entry name" value="POLYKETIDE TRANSFERASE AF380"/>
    <property type="match status" value="1"/>
</dbReference>
<dbReference type="InterPro" id="IPR050261">
    <property type="entry name" value="FrsA_esterase"/>
</dbReference>
<comment type="caution">
    <text evidence="3">The sequence shown here is derived from an EMBL/GenBank/DDBJ whole genome shotgun (WGS) entry which is preliminary data.</text>
</comment>
<evidence type="ECO:0000256" key="1">
    <source>
        <dbReference type="ARBA" id="ARBA00022801"/>
    </source>
</evidence>
<evidence type="ECO:0000313" key="3">
    <source>
        <dbReference type="EMBL" id="MBB5180326.1"/>
    </source>
</evidence>
<accession>A0A7W8FTQ0</accession>
<feature type="domain" description="Dienelactone hydrolase" evidence="2">
    <location>
        <begin position="13"/>
        <end position="226"/>
    </location>
</feature>
<dbReference type="Pfam" id="PF01738">
    <property type="entry name" value="DLH"/>
    <property type="match status" value="1"/>
</dbReference>
<evidence type="ECO:0000313" key="4">
    <source>
        <dbReference type="Proteomes" id="UP000525923"/>
    </source>
</evidence>
<gene>
    <name evidence="3" type="ORF">HNQ44_001754</name>
</gene>
<proteinExistence type="predicted"/>
<reference evidence="3 4" key="1">
    <citation type="submission" date="2020-08" db="EMBL/GenBank/DDBJ databases">
        <title>Genomic Encyclopedia of Type Strains, Phase IV (KMG-IV): sequencing the most valuable type-strain genomes for metagenomic binning, comparative biology and taxonomic classification.</title>
        <authorList>
            <person name="Goeker M."/>
        </authorList>
    </citation>
    <scope>NUCLEOTIDE SEQUENCE [LARGE SCALE GENOMIC DNA]</scope>
    <source>
        <strain evidence="3 4">DSM 15895</strain>
    </source>
</reference>
<dbReference type="EMBL" id="JACHHE010000004">
    <property type="protein sequence ID" value="MBB5180326.1"/>
    <property type="molecule type" value="Genomic_DNA"/>
</dbReference>
<keyword evidence="1" id="KW-0378">Hydrolase</keyword>
<dbReference type="AlphaFoldDB" id="A0A7W8FTQ0"/>
<dbReference type="Gene3D" id="3.40.50.1820">
    <property type="entry name" value="alpha/beta hydrolase"/>
    <property type="match status" value="1"/>
</dbReference>
<protein>
    <recommendedName>
        <fullName evidence="2">Dienelactone hydrolase domain-containing protein</fullName>
    </recommendedName>
</protein>
<dbReference type="InterPro" id="IPR002925">
    <property type="entry name" value="Dienelactn_hydro"/>
</dbReference>
<dbReference type="GO" id="GO:0052689">
    <property type="term" value="F:carboxylic ester hydrolase activity"/>
    <property type="evidence" value="ECO:0007669"/>
    <property type="project" value="UniProtKB-ARBA"/>
</dbReference>
<dbReference type="InterPro" id="IPR029058">
    <property type="entry name" value="AB_hydrolase_fold"/>
</dbReference>
<dbReference type="RefSeq" id="WP_135502084.1">
    <property type="nucleotide sequence ID" value="NZ_JACHHE010000004.1"/>
</dbReference>
<name>A0A7W8FTQ0_9BACL</name>
<dbReference type="Proteomes" id="UP000525923">
    <property type="component" value="Unassembled WGS sequence"/>
</dbReference>
<dbReference type="PANTHER" id="PTHR22946">
    <property type="entry name" value="DIENELACTONE HYDROLASE DOMAIN-CONTAINING PROTEIN-RELATED"/>
    <property type="match status" value="1"/>
</dbReference>
<evidence type="ECO:0000259" key="2">
    <source>
        <dbReference type="Pfam" id="PF01738"/>
    </source>
</evidence>
<organism evidence="3 4">
    <name type="scientific">Planococcus koreensis</name>
    <dbReference type="NCBI Taxonomy" id="112331"/>
    <lineage>
        <taxon>Bacteria</taxon>
        <taxon>Bacillati</taxon>
        <taxon>Bacillota</taxon>
        <taxon>Bacilli</taxon>
        <taxon>Bacillales</taxon>
        <taxon>Caryophanaceae</taxon>
        <taxon>Planococcus</taxon>
    </lineage>
</organism>
<dbReference type="OrthoDB" id="31158at2"/>
<sequence>MKRIMAGELIYHLAEPASEPWKTVVLYHGWGGRVESYQAFAEILVGQGFRVVVPEIVYNDTRKPVKNPFEMETVQTYFWKAITESIEEFGALQKVLGVPETEIVLVGSSMGGFIAAGIFARHPRIAGFASINGSGAFVLTEQIFRERQDRSKMDEQTAALLKGFDPMEVRPGKGAVLLINGELDRTVPLEGHAAYYRHLTEEFQHQQAESKIFKGTGHRFTSEMEEAVLDWLQEFT</sequence>